<name>A0ABD2II67_HETSC</name>
<dbReference type="InterPro" id="IPR026510">
    <property type="entry name" value="PEX11C_met"/>
</dbReference>
<dbReference type="InterPro" id="IPR008733">
    <property type="entry name" value="PEX11"/>
</dbReference>
<keyword evidence="1" id="KW-0472">Membrane</keyword>
<evidence type="ECO:0000313" key="5">
    <source>
        <dbReference type="Proteomes" id="UP001620645"/>
    </source>
</evidence>
<dbReference type="PANTHER" id="PTHR20990:SF1">
    <property type="entry name" value="PEROXISOMAL MEMBRANE PROTEIN 11C"/>
    <property type="match status" value="1"/>
</dbReference>
<reference evidence="4 5" key="1">
    <citation type="submission" date="2024-10" db="EMBL/GenBank/DDBJ databases">
        <authorList>
            <person name="Kim D."/>
        </authorList>
    </citation>
    <scope>NUCLEOTIDE SEQUENCE [LARGE SCALE GENOMIC DNA]</scope>
    <source>
        <strain evidence="4">Taebaek</strain>
    </source>
</reference>
<evidence type="ECO:0000256" key="2">
    <source>
        <dbReference type="ARBA" id="ARBA00023140"/>
    </source>
</evidence>
<sequence length="235" mass="26539">MESEGEGAVCQTLSDLSDLLDKFDGRDKTIRSLYFALVLIANRFRDRRKSDRLMAFAKQFSRTRLICRLFSQPSLLLSVLRIPRAFRLSRDRVDCALASSVSVLYLFCGWNELISLLAESGLVGRAKANILKFHGNALHLWVLALAFCIFRCLRQIALRLMPKANALARHQHNDRQWLRSQFISLIGFSADFVAAVNLLPRGSFWAGKLSPSQSAALHLTASVIGMFKQIQLIKK</sequence>
<dbReference type="Proteomes" id="UP001620645">
    <property type="component" value="Unassembled WGS sequence"/>
</dbReference>
<accession>A0ABD2II67</accession>
<keyword evidence="5" id="KW-1185">Reference proteome</keyword>
<dbReference type="EMBL" id="JBICCN010000327">
    <property type="protein sequence ID" value="KAL3077245.1"/>
    <property type="molecule type" value="Genomic_DNA"/>
</dbReference>
<gene>
    <name evidence="4" type="ORF">niasHS_013234</name>
</gene>
<organism evidence="4 5">
    <name type="scientific">Heterodera schachtii</name>
    <name type="common">Sugarbeet cyst nematode worm</name>
    <name type="synonym">Tylenchus schachtii</name>
    <dbReference type="NCBI Taxonomy" id="97005"/>
    <lineage>
        <taxon>Eukaryota</taxon>
        <taxon>Metazoa</taxon>
        <taxon>Ecdysozoa</taxon>
        <taxon>Nematoda</taxon>
        <taxon>Chromadorea</taxon>
        <taxon>Rhabditida</taxon>
        <taxon>Tylenchina</taxon>
        <taxon>Tylenchomorpha</taxon>
        <taxon>Tylenchoidea</taxon>
        <taxon>Heteroderidae</taxon>
        <taxon>Heteroderinae</taxon>
        <taxon>Heterodera</taxon>
    </lineage>
</organism>
<dbReference type="AlphaFoldDB" id="A0ABD2II67"/>
<comment type="caution">
    <text evidence="4">The sequence shown here is derived from an EMBL/GenBank/DDBJ whole genome shotgun (WGS) entry which is preliminary data.</text>
</comment>
<dbReference type="GO" id="GO:0005778">
    <property type="term" value="C:peroxisomal membrane"/>
    <property type="evidence" value="ECO:0007669"/>
    <property type="project" value="UniProtKB-SubCell"/>
</dbReference>
<proteinExistence type="predicted"/>
<evidence type="ECO:0000256" key="3">
    <source>
        <dbReference type="ARBA" id="ARBA00046271"/>
    </source>
</evidence>
<dbReference type="PANTHER" id="PTHR20990">
    <property type="entry name" value="PEROXISOMAL BIOGENESIS FACTOR 11"/>
    <property type="match status" value="1"/>
</dbReference>
<dbReference type="Pfam" id="PF05648">
    <property type="entry name" value="PEX11"/>
    <property type="match status" value="1"/>
</dbReference>
<evidence type="ECO:0000313" key="4">
    <source>
        <dbReference type="EMBL" id="KAL3077245.1"/>
    </source>
</evidence>
<evidence type="ECO:0000256" key="1">
    <source>
        <dbReference type="ARBA" id="ARBA00023136"/>
    </source>
</evidence>
<keyword evidence="2" id="KW-0576">Peroxisome</keyword>
<protein>
    <submittedName>
        <fullName evidence="4">Uncharacterized protein</fullName>
    </submittedName>
</protein>
<comment type="subcellular location">
    <subcellularLocation>
        <location evidence="3">Peroxisome membrane</location>
    </subcellularLocation>
</comment>